<evidence type="ECO:0000259" key="3">
    <source>
        <dbReference type="Pfam" id="PF00724"/>
    </source>
</evidence>
<keyword evidence="1" id="KW-0285">Flavoprotein</keyword>
<dbReference type="CDD" id="cd04735">
    <property type="entry name" value="OYE_like_4_FMN"/>
    <property type="match status" value="1"/>
</dbReference>
<dbReference type="Gene3D" id="3.20.20.70">
    <property type="entry name" value="Aldolase class I"/>
    <property type="match status" value="1"/>
</dbReference>
<dbReference type="HOGENOM" id="CLU_012153_2_3_4"/>
<evidence type="ECO:0000256" key="2">
    <source>
        <dbReference type="ARBA" id="ARBA00023002"/>
    </source>
</evidence>
<sequence>MNHDTLKTCARCGDFRPIPMITTMNPAGIALFSPCRLNNGIALKNRLVVAPMTHYASHEDGALSDEERRFIGNRAQGFGMFITAATCVSPEGKSFYGEPEAAGEQHLPGLRETARIIQAQGAKAILQLHHGGKSVVMHDGVLPYPAIPAGAQRLAPSADGEAREAAQADIRALIGAFARAAELAIRAGFDGVEIHGANGFLLQQFYSAKSNRRTDEWGGSRERRMRFPLAVVDAVVAVREAMQRPGFIIGYRFSPEEDGADGLTMADSFALIDALTEKPLQYLHVSLASFHGKARRGADANQTRMHLLHSHINGRIPLIGVGNLLDRPAILSAWESGWADFVGLGKAVMLNPDLAELLAQGKDGDIITELDPARADRYGIPERLWQLCLKAPDWLPPLKREERQKN</sequence>
<dbReference type="PANTHER" id="PTHR43656">
    <property type="entry name" value="BINDING OXIDOREDUCTASE, PUTATIVE (AFU_ORTHOLOGUE AFUA_2G08260)-RELATED"/>
    <property type="match status" value="1"/>
</dbReference>
<evidence type="ECO:0000256" key="1">
    <source>
        <dbReference type="ARBA" id="ARBA00022630"/>
    </source>
</evidence>
<dbReference type="InterPro" id="IPR001155">
    <property type="entry name" value="OxRdtase_FMN_N"/>
</dbReference>
<dbReference type="EC" id="1.-.-.-" evidence="4"/>
<dbReference type="SUPFAM" id="SSF51395">
    <property type="entry name" value="FMN-linked oxidoreductases"/>
    <property type="match status" value="1"/>
</dbReference>
<comment type="caution">
    <text evidence="4">The sequence shown here is derived from an EMBL/GenBank/DDBJ whole genome shotgun (WGS) entry which is preliminary data.</text>
</comment>
<dbReference type="PATRIC" id="fig|1032488.3.peg.2210"/>
<accession>G4CL50</accession>
<protein>
    <submittedName>
        <fullName evidence="4">Oye family NADH-dependent flavin oxidoreductase</fullName>
        <ecNumber evidence="4">1.-.-.-</ecNumber>
    </submittedName>
</protein>
<dbReference type="STRING" id="1032488.HMPREF9371_2341"/>
<dbReference type="GO" id="GO:0016491">
    <property type="term" value="F:oxidoreductase activity"/>
    <property type="evidence" value="ECO:0007669"/>
    <property type="project" value="UniProtKB-KW"/>
</dbReference>
<dbReference type="AlphaFoldDB" id="G4CL50"/>
<dbReference type="InterPro" id="IPR051799">
    <property type="entry name" value="NADH_flavin_oxidoreductase"/>
</dbReference>
<dbReference type="EMBL" id="AGAY01000079">
    <property type="protein sequence ID" value="EGY51432.1"/>
    <property type="molecule type" value="Genomic_DNA"/>
</dbReference>
<name>G4CL50_9NEIS</name>
<dbReference type="Proteomes" id="UP000003019">
    <property type="component" value="Unassembled WGS sequence"/>
</dbReference>
<keyword evidence="5" id="KW-1185">Reference proteome</keyword>
<dbReference type="InterPro" id="IPR013785">
    <property type="entry name" value="Aldolase_TIM"/>
</dbReference>
<gene>
    <name evidence="4" type="primary">nemA</name>
    <name evidence="4" type="ORF">HMPREF9371_2341</name>
</gene>
<reference evidence="4 5" key="1">
    <citation type="submission" date="2011-05" db="EMBL/GenBank/DDBJ databases">
        <authorList>
            <person name="Muzny D."/>
            <person name="Qin X."/>
            <person name="Deng J."/>
            <person name="Jiang H."/>
            <person name="Liu Y."/>
            <person name="Qu J."/>
            <person name="Song X.-Z."/>
            <person name="Zhang L."/>
            <person name="Thornton R."/>
            <person name="Coyle M."/>
            <person name="Francisco L."/>
            <person name="Jackson L."/>
            <person name="Javaid M."/>
            <person name="Korchina V."/>
            <person name="Kovar C."/>
            <person name="Mata R."/>
            <person name="Mathew T."/>
            <person name="Ngo R."/>
            <person name="Nguyen L."/>
            <person name="Nguyen N."/>
            <person name="Okwuonu G."/>
            <person name="Ongeri F."/>
            <person name="Pham C."/>
            <person name="Simmons D."/>
            <person name="Wilczek-Boney K."/>
            <person name="Hale W."/>
            <person name="Jakkamsetti A."/>
            <person name="Pham P."/>
            <person name="Ruth R."/>
            <person name="San Lucas F."/>
            <person name="Warren J."/>
            <person name="Zhang J."/>
            <person name="Zhao Z."/>
            <person name="Zhou C."/>
            <person name="Zhu D."/>
            <person name="Lee S."/>
            <person name="Bess C."/>
            <person name="Blankenburg K."/>
            <person name="Forbes L."/>
            <person name="Fu Q."/>
            <person name="Gubbala S."/>
            <person name="Hirani K."/>
            <person name="Jayaseelan J.C."/>
            <person name="Lara F."/>
            <person name="Munidasa M."/>
            <person name="Palculict T."/>
            <person name="Patil S."/>
            <person name="Pu L.-L."/>
            <person name="Saada N."/>
            <person name="Tang L."/>
            <person name="Weissenberger G."/>
            <person name="Zhu Y."/>
            <person name="Hemphill L."/>
            <person name="Shang Y."/>
            <person name="Youmans B."/>
            <person name="Ayvaz T."/>
            <person name="Ross M."/>
            <person name="Santibanez J."/>
            <person name="Aqrawi P."/>
            <person name="Gross S."/>
            <person name="Joshi V."/>
            <person name="Fowler G."/>
            <person name="Nazareth L."/>
            <person name="Reid J."/>
            <person name="Worley K."/>
            <person name="Petrosino J."/>
            <person name="Highlander S."/>
            <person name="Gibbs R."/>
        </authorList>
    </citation>
    <scope>NUCLEOTIDE SEQUENCE [LARGE SCALE GENOMIC DNA]</scope>
    <source>
        <strain evidence="4 5">871</strain>
    </source>
</reference>
<dbReference type="GO" id="GO:0010181">
    <property type="term" value="F:FMN binding"/>
    <property type="evidence" value="ECO:0007669"/>
    <property type="project" value="InterPro"/>
</dbReference>
<dbReference type="PANTHER" id="PTHR43656:SF2">
    <property type="entry name" value="BINDING OXIDOREDUCTASE, PUTATIVE (AFU_ORTHOLOGUE AFUA_2G08260)-RELATED"/>
    <property type="match status" value="1"/>
</dbReference>
<organism evidence="4 5">
    <name type="scientific">Neisseria shayeganii 871</name>
    <dbReference type="NCBI Taxonomy" id="1032488"/>
    <lineage>
        <taxon>Bacteria</taxon>
        <taxon>Pseudomonadati</taxon>
        <taxon>Pseudomonadota</taxon>
        <taxon>Betaproteobacteria</taxon>
        <taxon>Neisseriales</taxon>
        <taxon>Neisseriaceae</taxon>
        <taxon>Neisseria</taxon>
    </lineage>
</organism>
<keyword evidence="2 4" id="KW-0560">Oxidoreductase</keyword>
<feature type="domain" description="NADH:flavin oxidoreductase/NADH oxidase N-terminal" evidence="3">
    <location>
        <begin position="31"/>
        <end position="361"/>
    </location>
</feature>
<evidence type="ECO:0000313" key="4">
    <source>
        <dbReference type="EMBL" id="EGY51432.1"/>
    </source>
</evidence>
<proteinExistence type="predicted"/>
<dbReference type="Pfam" id="PF00724">
    <property type="entry name" value="Oxidored_FMN"/>
    <property type="match status" value="1"/>
</dbReference>
<evidence type="ECO:0000313" key="5">
    <source>
        <dbReference type="Proteomes" id="UP000003019"/>
    </source>
</evidence>